<dbReference type="eggNOG" id="COG3591">
    <property type="taxonomic scope" value="Bacteria"/>
</dbReference>
<proteinExistence type="predicted"/>
<dbReference type="InterPro" id="IPR043504">
    <property type="entry name" value="Peptidase_S1_PA_chymotrypsin"/>
</dbReference>
<dbReference type="AlphaFoldDB" id="D3PXZ1"/>
<evidence type="ECO:0000313" key="2">
    <source>
        <dbReference type="EMBL" id="ADD45320.1"/>
    </source>
</evidence>
<dbReference type="Pfam" id="PF13365">
    <property type="entry name" value="Trypsin_2"/>
    <property type="match status" value="1"/>
</dbReference>
<dbReference type="OrthoDB" id="3233951at2"/>
<dbReference type="InterPro" id="IPR009003">
    <property type="entry name" value="Peptidase_S1_PA"/>
</dbReference>
<dbReference type="Proteomes" id="UP000000844">
    <property type="component" value="Chromosome"/>
</dbReference>
<gene>
    <name evidence="2" type="ordered locus">Snas_5690</name>
</gene>
<feature type="signal peptide" evidence="1">
    <location>
        <begin position="1"/>
        <end position="35"/>
    </location>
</feature>
<dbReference type="RefSeq" id="WP_013020891.1">
    <property type="nucleotide sequence ID" value="NC_013947.1"/>
</dbReference>
<evidence type="ECO:0000313" key="3">
    <source>
        <dbReference type="Proteomes" id="UP000000844"/>
    </source>
</evidence>
<dbReference type="EMBL" id="CP001778">
    <property type="protein sequence ID" value="ADD45320.1"/>
    <property type="molecule type" value="Genomic_DNA"/>
</dbReference>
<organism evidence="2 3">
    <name type="scientific">Stackebrandtia nassauensis (strain DSM 44728 / CIP 108903 / NRRL B-16338 / NBRC 102104 / LLR-40K-21)</name>
    <dbReference type="NCBI Taxonomy" id="446470"/>
    <lineage>
        <taxon>Bacteria</taxon>
        <taxon>Bacillati</taxon>
        <taxon>Actinomycetota</taxon>
        <taxon>Actinomycetes</taxon>
        <taxon>Glycomycetales</taxon>
        <taxon>Glycomycetaceae</taxon>
        <taxon>Stackebrandtia</taxon>
    </lineage>
</organism>
<feature type="chain" id="PRO_5003048070" description="Serine protease" evidence="1">
    <location>
        <begin position="36"/>
        <end position="298"/>
    </location>
</feature>
<sequence length="298" mass="31686">MRIQRSRLARRLTAVSALALVAAVAVATTAAQASADPVGTGTSTATEEKAEKKVKEVNFAGTVALDNCSGSLVTMPNSAPEDKAMVLSNGHCLESGMPGPGEVIVDEPSQRSFELLDASANAVGTLTASKIAYATMTDTDVSLYELTESYAEIKDKYSIDALKVSAEHPKEKTAITVVSGYWQETYACDIDGFVFELREADWVMKDSIRYTEACKTKGGTSGSPVVDNATNEVVGVNNTGNENGEECTMNNPCEVDENGQVTVREGINYGQQTYIITTCVDKGNVVNLELDGCTLPKP</sequence>
<name>D3PXZ1_STANL</name>
<protein>
    <recommendedName>
        <fullName evidence="4">Serine protease</fullName>
    </recommendedName>
</protein>
<accession>D3PXZ1</accession>
<dbReference type="STRING" id="446470.Snas_5690"/>
<dbReference type="HOGENOM" id="CLU_085086_0_0_11"/>
<reference evidence="2 3" key="1">
    <citation type="journal article" date="2009" name="Stand. Genomic Sci.">
        <title>Complete genome sequence of Stackebrandtia nassauensis type strain (LLR-40K-21).</title>
        <authorList>
            <person name="Munk C."/>
            <person name="Lapidus A."/>
            <person name="Copeland A."/>
            <person name="Jando M."/>
            <person name="Mayilraj S."/>
            <person name="Glavina Del Rio T."/>
            <person name="Nolan M."/>
            <person name="Chen F."/>
            <person name="Lucas S."/>
            <person name="Tice H."/>
            <person name="Cheng J.F."/>
            <person name="Han C."/>
            <person name="Detter J.C."/>
            <person name="Bruce D."/>
            <person name="Goodwin L."/>
            <person name="Chain P."/>
            <person name="Pitluck S."/>
            <person name="Goker M."/>
            <person name="Ovchinikova G."/>
            <person name="Pati A."/>
            <person name="Ivanova N."/>
            <person name="Mavromatis K."/>
            <person name="Chen A."/>
            <person name="Palaniappan K."/>
            <person name="Land M."/>
            <person name="Hauser L."/>
            <person name="Chang Y.J."/>
            <person name="Jeffries C.D."/>
            <person name="Bristow J."/>
            <person name="Eisen J.A."/>
            <person name="Markowitz V."/>
            <person name="Hugenholtz P."/>
            <person name="Kyrpides N.C."/>
            <person name="Klenk H.P."/>
        </authorList>
    </citation>
    <scope>NUCLEOTIDE SEQUENCE [LARGE SCALE GENOMIC DNA]</scope>
    <source>
        <strain evidence="3">DSM 44728 / CIP 108903 / NRRL B-16338 / NBRC 102104 / LLR-40K-21</strain>
    </source>
</reference>
<keyword evidence="3" id="KW-1185">Reference proteome</keyword>
<dbReference type="Gene3D" id="2.40.10.10">
    <property type="entry name" value="Trypsin-like serine proteases"/>
    <property type="match status" value="2"/>
</dbReference>
<dbReference type="KEGG" id="sna:Snas_5690"/>
<dbReference type="SUPFAM" id="SSF50494">
    <property type="entry name" value="Trypsin-like serine proteases"/>
    <property type="match status" value="1"/>
</dbReference>
<evidence type="ECO:0008006" key="4">
    <source>
        <dbReference type="Google" id="ProtNLM"/>
    </source>
</evidence>
<keyword evidence="1" id="KW-0732">Signal</keyword>
<evidence type="ECO:0000256" key="1">
    <source>
        <dbReference type="SAM" id="SignalP"/>
    </source>
</evidence>